<evidence type="ECO:0000256" key="3">
    <source>
        <dbReference type="ARBA" id="ARBA00022692"/>
    </source>
</evidence>
<dbReference type="OrthoDB" id="191945at2"/>
<dbReference type="AlphaFoldDB" id="A0A4Q1C6U3"/>
<keyword evidence="5" id="KW-0805">Transcription regulation</keyword>
<dbReference type="NCBIfam" id="TIGR02937">
    <property type="entry name" value="sigma70-ECF"/>
    <property type="match status" value="1"/>
</dbReference>
<dbReference type="EMBL" id="SDHX01000001">
    <property type="protein sequence ID" value="RXK54511.1"/>
    <property type="molecule type" value="Genomic_DNA"/>
</dbReference>
<dbReference type="PANTHER" id="PTHR43133">
    <property type="entry name" value="RNA POLYMERASE ECF-TYPE SIGMA FACTO"/>
    <property type="match status" value="1"/>
</dbReference>
<evidence type="ECO:0000256" key="1">
    <source>
        <dbReference type="ARBA" id="ARBA00004167"/>
    </source>
</evidence>
<dbReference type="PROSITE" id="PS52015">
    <property type="entry name" value="TONB_CTD"/>
    <property type="match status" value="1"/>
</dbReference>
<dbReference type="Proteomes" id="UP000290218">
    <property type="component" value="Unassembled WGS sequence"/>
</dbReference>
<feature type="compositionally biased region" description="Low complexity" evidence="11">
    <location>
        <begin position="313"/>
        <end position="323"/>
    </location>
</feature>
<evidence type="ECO:0000259" key="12">
    <source>
        <dbReference type="PROSITE" id="PS52015"/>
    </source>
</evidence>
<proteinExistence type="inferred from homology"/>
<dbReference type="PANTHER" id="PTHR43133:SF8">
    <property type="entry name" value="RNA POLYMERASE SIGMA FACTOR HI_1459-RELATED"/>
    <property type="match status" value="1"/>
</dbReference>
<evidence type="ECO:0000256" key="2">
    <source>
        <dbReference type="ARBA" id="ARBA00010641"/>
    </source>
</evidence>
<evidence type="ECO:0000256" key="10">
    <source>
        <dbReference type="SAM" id="Coils"/>
    </source>
</evidence>
<dbReference type="GO" id="GO:0016020">
    <property type="term" value="C:membrane"/>
    <property type="evidence" value="ECO:0007669"/>
    <property type="project" value="UniProtKB-SubCell"/>
</dbReference>
<evidence type="ECO:0000256" key="11">
    <source>
        <dbReference type="SAM" id="MobiDB-lite"/>
    </source>
</evidence>
<dbReference type="InterPro" id="IPR036388">
    <property type="entry name" value="WH-like_DNA-bd_sf"/>
</dbReference>
<dbReference type="InterPro" id="IPR037682">
    <property type="entry name" value="TonB_C"/>
</dbReference>
<dbReference type="Pfam" id="PF04542">
    <property type="entry name" value="Sigma70_r2"/>
    <property type="match status" value="1"/>
</dbReference>
<dbReference type="RefSeq" id="WP_129045875.1">
    <property type="nucleotide sequence ID" value="NZ_SDHX01000001.1"/>
</dbReference>
<dbReference type="GO" id="GO:0055085">
    <property type="term" value="P:transmembrane transport"/>
    <property type="evidence" value="ECO:0007669"/>
    <property type="project" value="InterPro"/>
</dbReference>
<sequence length="431" mass="45987">MKDDADLLRAYAETRSQTDFAELVRRHLNLVYSAALRQVNGDAHLAEDVTQLVFTDLARKAATLAGRPVLAGWLFTSTRFAAAKLVRGASRRRIRELEAELMQASDPTDSLDWERVRPVLDEALAELNEQDREAILLRYFEGRDYANVGARLALSDHAARMRTDRALDKLRGLLARRGVRSTAAALSLVLANQAVVAAPAGLAAAVTGTALAGGVTSTLVFMGLTKLQLTLAGAVVATGAGIYAVQESSNADLRAEIAALQMESQATRAAPPAVSTAAPLDPPAANLEIPDEELVRLRNEAVALQQQLQVAAQPKARPAAPAAGSDPLSMKELDSPPKALTRKSPAYPAALRAAGIEGSVVVSLVIDKTGVVREAKVEKSTHHDFETAALEAVTQWRFEPGRKGGRQVNTRVSQVLQFSVGGNAPSASDWF</sequence>
<dbReference type="SUPFAM" id="SSF88946">
    <property type="entry name" value="Sigma2 domain of RNA polymerase sigma factors"/>
    <property type="match status" value="1"/>
</dbReference>
<comment type="subcellular location">
    <subcellularLocation>
        <location evidence="1">Membrane</location>
        <topology evidence="1">Single-pass membrane protein</topology>
    </subcellularLocation>
</comment>
<dbReference type="InterPro" id="IPR013325">
    <property type="entry name" value="RNA_pol_sigma_r2"/>
</dbReference>
<evidence type="ECO:0000256" key="9">
    <source>
        <dbReference type="ARBA" id="ARBA00023163"/>
    </source>
</evidence>
<feature type="domain" description="TonB C-terminal" evidence="12">
    <location>
        <begin position="332"/>
        <end position="427"/>
    </location>
</feature>
<evidence type="ECO:0000313" key="14">
    <source>
        <dbReference type="Proteomes" id="UP000290218"/>
    </source>
</evidence>
<dbReference type="InterPro" id="IPR013324">
    <property type="entry name" value="RNA_pol_sigma_r3/r4-like"/>
</dbReference>
<accession>A0A4Q1C6U3</accession>
<dbReference type="SUPFAM" id="SSF74653">
    <property type="entry name" value="TolA/TonB C-terminal domain"/>
    <property type="match status" value="1"/>
</dbReference>
<keyword evidence="10" id="KW-0175">Coiled coil</keyword>
<keyword evidence="6" id="KW-0731">Sigma factor</keyword>
<dbReference type="InterPro" id="IPR007630">
    <property type="entry name" value="RNA_pol_sigma70_r4"/>
</dbReference>
<keyword evidence="8" id="KW-0472">Membrane</keyword>
<dbReference type="InterPro" id="IPR039425">
    <property type="entry name" value="RNA_pol_sigma-70-like"/>
</dbReference>
<feature type="region of interest" description="Disordered" evidence="11">
    <location>
        <begin position="313"/>
        <end position="341"/>
    </location>
</feature>
<dbReference type="GO" id="GO:0003677">
    <property type="term" value="F:DNA binding"/>
    <property type="evidence" value="ECO:0007669"/>
    <property type="project" value="UniProtKB-KW"/>
</dbReference>
<dbReference type="NCBIfam" id="TIGR01352">
    <property type="entry name" value="tonB_Cterm"/>
    <property type="match status" value="1"/>
</dbReference>
<dbReference type="Pfam" id="PF03544">
    <property type="entry name" value="TonB_C"/>
    <property type="match status" value="1"/>
</dbReference>
<dbReference type="Gene3D" id="1.10.1740.10">
    <property type="match status" value="1"/>
</dbReference>
<dbReference type="InterPro" id="IPR014284">
    <property type="entry name" value="RNA_pol_sigma-70_dom"/>
</dbReference>
<evidence type="ECO:0000256" key="5">
    <source>
        <dbReference type="ARBA" id="ARBA00023015"/>
    </source>
</evidence>
<comment type="similarity">
    <text evidence="2">Belongs to the sigma-70 factor family. ECF subfamily.</text>
</comment>
<evidence type="ECO:0000313" key="13">
    <source>
        <dbReference type="EMBL" id="RXK54511.1"/>
    </source>
</evidence>
<evidence type="ECO:0000256" key="7">
    <source>
        <dbReference type="ARBA" id="ARBA00023125"/>
    </source>
</evidence>
<dbReference type="InterPro" id="IPR007627">
    <property type="entry name" value="RNA_pol_sigma70_r2"/>
</dbReference>
<dbReference type="GO" id="GO:0006352">
    <property type="term" value="P:DNA-templated transcription initiation"/>
    <property type="evidence" value="ECO:0007669"/>
    <property type="project" value="InterPro"/>
</dbReference>
<dbReference type="GO" id="GO:0016987">
    <property type="term" value="F:sigma factor activity"/>
    <property type="evidence" value="ECO:0007669"/>
    <property type="project" value="UniProtKB-KW"/>
</dbReference>
<dbReference type="Gene3D" id="1.10.10.10">
    <property type="entry name" value="Winged helix-like DNA-binding domain superfamily/Winged helix DNA-binding domain"/>
    <property type="match status" value="1"/>
</dbReference>
<gene>
    <name evidence="13" type="ORF">ESB00_01015</name>
</gene>
<feature type="coiled-coil region" evidence="10">
    <location>
        <begin position="243"/>
        <end position="270"/>
    </location>
</feature>
<organism evidence="13 14">
    <name type="scientific">Oleiharenicola lentus</name>
    <dbReference type="NCBI Taxonomy" id="2508720"/>
    <lineage>
        <taxon>Bacteria</taxon>
        <taxon>Pseudomonadati</taxon>
        <taxon>Verrucomicrobiota</taxon>
        <taxon>Opitutia</taxon>
        <taxon>Opitutales</taxon>
        <taxon>Opitutaceae</taxon>
        <taxon>Oleiharenicola</taxon>
    </lineage>
</organism>
<dbReference type="SUPFAM" id="SSF88659">
    <property type="entry name" value="Sigma3 and sigma4 domains of RNA polymerase sigma factors"/>
    <property type="match status" value="1"/>
</dbReference>
<protein>
    <submittedName>
        <fullName evidence="13">TonB family protein</fullName>
    </submittedName>
</protein>
<keyword evidence="7" id="KW-0238">DNA-binding</keyword>
<dbReference type="CDD" id="cd06171">
    <property type="entry name" value="Sigma70_r4"/>
    <property type="match status" value="1"/>
</dbReference>
<reference evidence="13 14" key="1">
    <citation type="submission" date="2019-01" db="EMBL/GenBank/DDBJ databases">
        <title>Lacunisphaera sp. strain TWA-58.</title>
        <authorList>
            <person name="Chen W.-M."/>
        </authorList>
    </citation>
    <scope>NUCLEOTIDE SEQUENCE [LARGE SCALE GENOMIC DNA]</scope>
    <source>
        <strain evidence="13 14">TWA-58</strain>
    </source>
</reference>
<evidence type="ECO:0000256" key="4">
    <source>
        <dbReference type="ARBA" id="ARBA00022989"/>
    </source>
</evidence>
<name>A0A4Q1C6U3_9BACT</name>
<evidence type="ECO:0000256" key="6">
    <source>
        <dbReference type="ARBA" id="ARBA00023082"/>
    </source>
</evidence>
<keyword evidence="4" id="KW-1133">Transmembrane helix</keyword>
<dbReference type="Gene3D" id="3.30.1150.10">
    <property type="match status" value="1"/>
</dbReference>
<keyword evidence="14" id="KW-1185">Reference proteome</keyword>
<keyword evidence="3" id="KW-0812">Transmembrane</keyword>
<dbReference type="InterPro" id="IPR006260">
    <property type="entry name" value="TonB/TolA_C"/>
</dbReference>
<dbReference type="Pfam" id="PF04545">
    <property type="entry name" value="Sigma70_r4"/>
    <property type="match status" value="1"/>
</dbReference>
<keyword evidence="9" id="KW-0804">Transcription</keyword>
<evidence type="ECO:0000256" key="8">
    <source>
        <dbReference type="ARBA" id="ARBA00023136"/>
    </source>
</evidence>
<comment type="caution">
    <text evidence="13">The sequence shown here is derived from an EMBL/GenBank/DDBJ whole genome shotgun (WGS) entry which is preliminary data.</text>
</comment>